<accession>A0ABD3PQM5</accession>
<organism evidence="2 3">
    <name type="scientific">Cyclotella cryptica</name>
    <dbReference type="NCBI Taxonomy" id="29204"/>
    <lineage>
        <taxon>Eukaryota</taxon>
        <taxon>Sar</taxon>
        <taxon>Stramenopiles</taxon>
        <taxon>Ochrophyta</taxon>
        <taxon>Bacillariophyta</taxon>
        <taxon>Coscinodiscophyceae</taxon>
        <taxon>Thalassiosirophycidae</taxon>
        <taxon>Stephanodiscales</taxon>
        <taxon>Stephanodiscaceae</taxon>
        <taxon>Cyclotella</taxon>
    </lineage>
</organism>
<keyword evidence="1" id="KW-0812">Transmembrane</keyword>
<sequence length="290" mass="31134">MPTNAENSIALRFCEACVIKFCFSVNSFEICFISYATNRSFLFMAPGLLGALAFILSGFGGVYCKFLSHISTGGLEQPITINSGIWYYQGYAIVNTTVQGTVVLETCNNYPDNVYIDPKWKSARAFATMALIIGGCVTFWGLLAGCLYPNKAAYKLGGILMMLCCLFQGLTFLFLDSEACHNNSLTAALEQEISLINLTFEDSCVLAAGGKCAIAATILWFLAALSAFKVDPPKRSPVTTQTHDVTYTKTTNPDGTTVISENVVKGEPVVVGAPQANAESAEVEAPPANN</sequence>
<name>A0ABD3PQM5_9STRA</name>
<feature type="transmembrane region" description="Helical" evidence="1">
    <location>
        <begin position="156"/>
        <end position="175"/>
    </location>
</feature>
<evidence type="ECO:0000313" key="3">
    <source>
        <dbReference type="Proteomes" id="UP001516023"/>
    </source>
</evidence>
<dbReference type="AlphaFoldDB" id="A0ABD3PQM5"/>
<feature type="transmembrane region" description="Helical" evidence="1">
    <location>
        <begin position="205"/>
        <end position="228"/>
    </location>
</feature>
<keyword evidence="1" id="KW-0472">Membrane</keyword>
<dbReference type="EMBL" id="JABMIG020000132">
    <property type="protein sequence ID" value="KAL3790142.1"/>
    <property type="molecule type" value="Genomic_DNA"/>
</dbReference>
<proteinExistence type="predicted"/>
<dbReference type="Proteomes" id="UP001516023">
    <property type="component" value="Unassembled WGS sequence"/>
</dbReference>
<keyword evidence="3" id="KW-1185">Reference proteome</keyword>
<feature type="transmembrane region" description="Helical" evidence="1">
    <location>
        <begin position="41"/>
        <end position="63"/>
    </location>
</feature>
<protein>
    <submittedName>
        <fullName evidence="2">Uncharacterized protein</fullName>
    </submittedName>
</protein>
<feature type="transmembrane region" description="Helical" evidence="1">
    <location>
        <begin position="125"/>
        <end position="144"/>
    </location>
</feature>
<comment type="caution">
    <text evidence="2">The sequence shown here is derived from an EMBL/GenBank/DDBJ whole genome shotgun (WGS) entry which is preliminary data.</text>
</comment>
<gene>
    <name evidence="2" type="ORF">HJC23_009579</name>
</gene>
<reference evidence="2 3" key="1">
    <citation type="journal article" date="2020" name="G3 (Bethesda)">
        <title>Improved Reference Genome for Cyclotella cryptica CCMP332, a Model for Cell Wall Morphogenesis, Salinity Adaptation, and Lipid Production in Diatoms (Bacillariophyta).</title>
        <authorList>
            <person name="Roberts W.R."/>
            <person name="Downey K.M."/>
            <person name="Ruck E.C."/>
            <person name="Traller J.C."/>
            <person name="Alverson A.J."/>
        </authorList>
    </citation>
    <scope>NUCLEOTIDE SEQUENCE [LARGE SCALE GENOMIC DNA]</scope>
    <source>
        <strain evidence="2 3">CCMP332</strain>
    </source>
</reference>
<evidence type="ECO:0000313" key="2">
    <source>
        <dbReference type="EMBL" id="KAL3790142.1"/>
    </source>
</evidence>
<keyword evidence="1" id="KW-1133">Transmembrane helix</keyword>
<evidence type="ECO:0000256" key="1">
    <source>
        <dbReference type="SAM" id="Phobius"/>
    </source>
</evidence>